<dbReference type="EMBL" id="WSZM01000908">
    <property type="protein sequence ID" value="KAF4029035.1"/>
    <property type="molecule type" value="Genomic_DNA"/>
</dbReference>
<reference evidence="1" key="1">
    <citation type="submission" date="2020-04" db="EMBL/GenBank/DDBJ databases">
        <title>Hybrid Assembly of Korean Phytophthora infestans isolates.</title>
        <authorList>
            <person name="Prokchorchik M."/>
            <person name="Lee Y."/>
            <person name="Seo J."/>
            <person name="Cho J.-H."/>
            <person name="Park Y.-E."/>
            <person name="Jang D.-C."/>
            <person name="Im J.-S."/>
            <person name="Choi J.-G."/>
            <person name="Park H.-J."/>
            <person name="Lee G.-B."/>
            <person name="Lee Y.-G."/>
            <person name="Hong S.-Y."/>
            <person name="Cho K."/>
            <person name="Sohn K.H."/>
        </authorList>
    </citation>
    <scope>NUCLEOTIDE SEQUENCE</scope>
    <source>
        <strain evidence="1">KR_1_A1</strain>
    </source>
</reference>
<dbReference type="AlphaFoldDB" id="A0A833SJR2"/>
<accession>A0A833SJR2</accession>
<name>A0A833SJR2_PHYIN</name>
<gene>
    <name evidence="1" type="ORF">GN244_ATG19286</name>
</gene>
<organism evidence="1 2">
    <name type="scientific">Phytophthora infestans</name>
    <name type="common">Potato late blight agent</name>
    <name type="synonym">Botrytis infestans</name>
    <dbReference type="NCBI Taxonomy" id="4787"/>
    <lineage>
        <taxon>Eukaryota</taxon>
        <taxon>Sar</taxon>
        <taxon>Stramenopiles</taxon>
        <taxon>Oomycota</taxon>
        <taxon>Peronosporomycetes</taxon>
        <taxon>Peronosporales</taxon>
        <taxon>Peronosporaceae</taxon>
        <taxon>Phytophthora</taxon>
    </lineage>
</organism>
<dbReference type="Proteomes" id="UP000602510">
    <property type="component" value="Unassembled WGS sequence"/>
</dbReference>
<protein>
    <submittedName>
        <fullName evidence="1">Uncharacterized protein</fullName>
    </submittedName>
</protein>
<keyword evidence="2" id="KW-1185">Reference proteome</keyword>
<evidence type="ECO:0000313" key="1">
    <source>
        <dbReference type="EMBL" id="KAF4029035.1"/>
    </source>
</evidence>
<proteinExistence type="predicted"/>
<sequence>MKRNKTTRMWSITATRIARKTRLLEREHRKVHLFFRCEYMYATGGIEDACHPDEHSTVNTTNI</sequence>
<comment type="caution">
    <text evidence="1">The sequence shown here is derived from an EMBL/GenBank/DDBJ whole genome shotgun (WGS) entry which is preliminary data.</text>
</comment>
<evidence type="ECO:0000313" key="2">
    <source>
        <dbReference type="Proteomes" id="UP000602510"/>
    </source>
</evidence>